<feature type="domain" description="PcRGLX/YetA-like central beta-sandwich" evidence="2">
    <location>
        <begin position="88"/>
        <end position="433"/>
    </location>
</feature>
<evidence type="ECO:0000259" key="3">
    <source>
        <dbReference type="Pfam" id="PF21346"/>
    </source>
</evidence>
<protein>
    <submittedName>
        <fullName evidence="4">Uncharacterized protein</fullName>
    </submittedName>
</protein>
<comment type="caution">
    <text evidence="4">The sequence shown here is derived from an EMBL/GenBank/DDBJ whole genome shotgun (WGS) entry which is preliminary data.</text>
</comment>
<feature type="domain" description="PcRGLX/YetA-like N-terminal RIFT barrel" evidence="1">
    <location>
        <begin position="1"/>
        <end position="76"/>
    </location>
</feature>
<feature type="domain" description="PcRGLX/YetA-like C-terminal alpha/alpha toroid" evidence="3">
    <location>
        <begin position="443"/>
        <end position="845"/>
    </location>
</feature>
<proteinExistence type="predicted"/>
<dbReference type="PANTHER" id="PTHR40081:SF1">
    <property type="entry name" value="TAT PATHWAY SIGNAL SEQUENCE DOMAIN PROTEIN"/>
    <property type="match status" value="1"/>
</dbReference>
<dbReference type="Pfam" id="PF19501">
    <property type="entry name" value="PcRGLX_1st"/>
    <property type="match status" value="1"/>
</dbReference>
<reference evidence="4 5" key="1">
    <citation type="submission" date="2023-07" db="EMBL/GenBank/DDBJ databases">
        <title>Genomic Encyclopedia of Type Strains, Phase IV (KMG-IV): sequencing the most valuable type-strain genomes for metagenomic binning, comparative biology and taxonomic classification.</title>
        <authorList>
            <person name="Goeker M."/>
        </authorList>
    </citation>
    <scope>NUCLEOTIDE SEQUENCE [LARGE SCALE GENOMIC DNA]</scope>
    <source>
        <strain evidence="4 5">DSM 29005</strain>
    </source>
</reference>
<evidence type="ECO:0000259" key="2">
    <source>
        <dbReference type="Pfam" id="PF21345"/>
    </source>
</evidence>
<dbReference type="InterPro" id="IPR048330">
    <property type="entry name" value="PcRGLX/YetA_2nd"/>
</dbReference>
<keyword evidence="5" id="KW-1185">Reference proteome</keyword>
<organism evidence="4 5">
    <name type="scientific">Metabacillus malikii</name>
    <dbReference type="NCBI Taxonomy" id="1504265"/>
    <lineage>
        <taxon>Bacteria</taxon>
        <taxon>Bacillati</taxon>
        <taxon>Bacillota</taxon>
        <taxon>Bacilli</taxon>
        <taxon>Bacillales</taxon>
        <taxon>Bacillaceae</taxon>
        <taxon>Metabacillus</taxon>
    </lineage>
</organism>
<dbReference type="InterPro" id="IPR048329">
    <property type="entry name" value="PcRGLX_1st"/>
</dbReference>
<sequence length="863" mass="99465">MKVKWLNTIPKSMTGVSWGVPWKKGELSREESLCLMNDKNEKIPLQSWPTAFWPDGSVKWTGHSAVLNGQSQSYEIRIGDNVTSDLAVQVIERNEQIHVDTGILQVAINKIGTNIIEEITSNGKRIANHLKLIAKKEFRKEERERKVIEEIDLESEIEEVKIEKSGIIRNVIKITGHHKFLHDKQQTGLPFKLRLYFYAGTATIKIVHTFFYDGNPQKDYIKGIGIEAAPHIEGENWNRHVCLGGDVGIYPEPAQLLLTRRHQRAKGLYNKQISGEMIDLHDAQYKQIRDHAEQNAEWNDFKLIQDSADHYQIMKRTNKECSWITSTHGTRSKGLLYTGGKNGGLAFGLRNFWQKFPSSIEVSGLTGEQPKMKLWFWSPDANAMDLRHYNTKTHVLSAYEGFDEMRATPYGIANTSEVYLNCYTSPPTHDELTVKMDEWQSPLVLVCEPQYYYDSNALGVWSLPDKTHPVKGKIEEQLDNAILFYKEEMEQRKWYGYWHYGDVMHTYDSVRHQWMYDIGGFAWQNTELVPNIWLWNAFLRSGREDIFIMAEAMTRHTSEVDCYHFGEYAGLGSRHNVIHWGCGCKEARISMAGLHKTYYFLTTDERVGDLLEEVRDADQSILSLDPMREFYPRDEHQTHARVGPDWAAFCSNWFTALERTEEVRYYDKIMSGMNVLKGLPMRLLSGPTFGYDPSTSKLIHMGDGNEGSYHMVIAFGAPQTWFEIADAFEDNEWKDMLVEFGEFYSLSNDEKLKRSNRTLHDKLFPLPMLAAGMVAYAAAAKRDKNLAEKAWDLLLNNEISQMCLPIEKETISVWQNLNEVPGITTNTTSQWCLNTMIALELIGEHVSDLQFKKVLERQECHKK</sequence>
<name>A0ABT9ZJF6_9BACI</name>
<dbReference type="EMBL" id="JAUSUD010000011">
    <property type="protein sequence ID" value="MDQ0231365.1"/>
    <property type="molecule type" value="Genomic_DNA"/>
</dbReference>
<evidence type="ECO:0000313" key="4">
    <source>
        <dbReference type="EMBL" id="MDQ0231365.1"/>
    </source>
</evidence>
<dbReference type="Pfam" id="PF21345">
    <property type="entry name" value="PcRGLX_2nd"/>
    <property type="match status" value="1"/>
</dbReference>
<evidence type="ECO:0000259" key="1">
    <source>
        <dbReference type="Pfam" id="PF19501"/>
    </source>
</evidence>
<dbReference type="PANTHER" id="PTHR40081">
    <property type="entry name" value="CONCANAVALIN A-LIKE LECTIN/GLUCANASE"/>
    <property type="match status" value="1"/>
</dbReference>
<dbReference type="Proteomes" id="UP001234495">
    <property type="component" value="Unassembled WGS sequence"/>
</dbReference>
<accession>A0ABT9ZJF6</accession>
<dbReference type="InterPro" id="IPR048331">
    <property type="entry name" value="PcRGLX/YetA_3rd"/>
</dbReference>
<dbReference type="Pfam" id="PF21346">
    <property type="entry name" value="PcRGLX_3rd"/>
    <property type="match status" value="1"/>
</dbReference>
<dbReference type="InterPro" id="IPR045793">
    <property type="entry name" value="PcRGLX/YetA-like"/>
</dbReference>
<evidence type="ECO:0000313" key="5">
    <source>
        <dbReference type="Proteomes" id="UP001234495"/>
    </source>
</evidence>
<gene>
    <name evidence="4" type="ORF">J2S19_002648</name>
</gene>